<evidence type="ECO:0000313" key="6">
    <source>
        <dbReference type="Proteomes" id="UP000184171"/>
    </source>
</evidence>
<dbReference type="Proteomes" id="UP000184171">
    <property type="component" value="Unassembled WGS sequence"/>
</dbReference>
<dbReference type="Pfam" id="PF00072">
    <property type="entry name" value="Response_reg"/>
    <property type="match status" value="1"/>
</dbReference>
<keyword evidence="6" id="KW-1185">Reference proteome</keyword>
<proteinExistence type="predicted"/>
<keyword evidence="1" id="KW-0378">Hydrolase</keyword>
<feature type="domain" description="Response regulatory" evidence="4">
    <location>
        <begin position="11"/>
        <end position="127"/>
    </location>
</feature>
<keyword evidence="2" id="KW-0597">Phosphoprotein</keyword>
<protein>
    <submittedName>
        <fullName evidence="5">Response regulator receiver domain-containing protein</fullName>
    </submittedName>
</protein>
<organism evidence="5 6">
    <name type="scientific">Malonomonas rubra DSM 5091</name>
    <dbReference type="NCBI Taxonomy" id="1122189"/>
    <lineage>
        <taxon>Bacteria</taxon>
        <taxon>Pseudomonadati</taxon>
        <taxon>Thermodesulfobacteriota</taxon>
        <taxon>Desulfuromonadia</taxon>
        <taxon>Desulfuromonadales</taxon>
        <taxon>Geopsychrobacteraceae</taxon>
        <taxon>Malonomonas</taxon>
    </lineage>
</organism>
<dbReference type="OrthoDB" id="20101at2"/>
<feature type="modified residue" description="4-aspartylphosphate" evidence="2">
    <location>
        <position position="60"/>
    </location>
</feature>
<dbReference type="Pfam" id="PF07228">
    <property type="entry name" value="SpoIIE"/>
    <property type="match status" value="1"/>
</dbReference>
<dbReference type="CDD" id="cd19920">
    <property type="entry name" value="REC_PA4781-like"/>
    <property type="match status" value="1"/>
</dbReference>
<evidence type="ECO:0000256" key="1">
    <source>
        <dbReference type="ARBA" id="ARBA00022801"/>
    </source>
</evidence>
<dbReference type="InterPro" id="IPR036457">
    <property type="entry name" value="PPM-type-like_dom_sf"/>
</dbReference>
<feature type="coiled-coil region" evidence="3">
    <location>
        <begin position="92"/>
        <end position="156"/>
    </location>
</feature>
<dbReference type="Gene3D" id="3.40.50.2300">
    <property type="match status" value="1"/>
</dbReference>
<dbReference type="SMART" id="SM00331">
    <property type="entry name" value="PP2C_SIG"/>
    <property type="match status" value="1"/>
</dbReference>
<sequence>MLQPQELVNKTILLVDDSPINLELLKETLGGLGYRLLDAINGETALDVVRNELPDLILLDIMMPGMDGFEVCRHLREDPRTEDVPIIFLSALDELKDRVRGLEEGAVDYISKPFRLEEVVARVNTHLTINDLQKKLQKQRDELEHELQQVADAQRSLLPKQLPQIDGLSLAISYETSRYAGGDLYDVLPLADNCWGLLVADVEGHSTQAAVLMAMSCALLRSFPGDGRDPVAVLDYLNTQLCKVSDSRMVTALYAVYDANRKDLRIARAGHLQPLLYRPSIGVREIFCEGIYPMGLKSYDGEHVPVEEVKLQSGDQMLFYTDGLIERFDCDGLMYGVERLSEQLGKAVSASPQEKLQQIYADVADFVAGRPADDDQTLLLVVVD</sequence>
<dbReference type="RefSeq" id="WP_072906423.1">
    <property type="nucleotide sequence ID" value="NZ_FQZT01000003.1"/>
</dbReference>
<gene>
    <name evidence="5" type="ORF">SAMN02745165_01066</name>
</gene>
<reference evidence="5 6" key="1">
    <citation type="submission" date="2016-11" db="EMBL/GenBank/DDBJ databases">
        <authorList>
            <person name="Jaros S."/>
            <person name="Januszkiewicz K."/>
            <person name="Wedrychowicz H."/>
        </authorList>
    </citation>
    <scope>NUCLEOTIDE SEQUENCE [LARGE SCALE GENOMIC DNA]</scope>
    <source>
        <strain evidence="5 6">DSM 5091</strain>
    </source>
</reference>
<name>A0A1M6EWW8_MALRU</name>
<dbReference type="Gene3D" id="3.60.40.10">
    <property type="entry name" value="PPM-type phosphatase domain"/>
    <property type="match status" value="1"/>
</dbReference>
<keyword evidence="3" id="KW-0175">Coiled coil</keyword>
<evidence type="ECO:0000259" key="4">
    <source>
        <dbReference type="PROSITE" id="PS50110"/>
    </source>
</evidence>
<dbReference type="GO" id="GO:0016791">
    <property type="term" value="F:phosphatase activity"/>
    <property type="evidence" value="ECO:0007669"/>
    <property type="project" value="TreeGrafter"/>
</dbReference>
<dbReference type="InterPro" id="IPR052016">
    <property type="entry name" value="Bact_Sigma-Reg"/>
</dbReference>
<dbReference type="GO" id="GO:0000160">
    <property type="term" value="P:phosphorelay signal transduction system"/>
    <property type="evidence" value="ECO:0007669"/>
    <property type="project" value="InterPro"/>
</dbReference>
<dbReference type="SUPFAM" id="SSF81606">
    <property type="entry name" value="PP2C-like"/>
    <property type="match status" value="1"/>
</dbReference>
<dbReference type="SMART" id="SM00448">
    <property type="entry name" value="REC"/>
    <property type="match status" value="1"/>
</dbReference>
<dbReference type="SUPFAM" id="SSF52172">
    <property type="entry name" value="CheY-like"/>
    <property type="match status" value="1"/>
</dbReference>
<dbReference type="PROSITE" id="PS50110">
    <property type="entry name" value="RESPONSE_REGULATORY"/>
    <property type="match status" value="1"/>
</dbReference>
<dbReference type="AlphaFoldDB" id="A0A1M6EWW8"/>
<dbReference type="InterPro" id="IPR001789">
    <property type="entry name" value="Sig_transdc_resp-reg_receiver"/>
</dbReference>
<evidence type="ECO:0000256" key="2">
    <source>
        <dbReference type="PROSITE-ProRule" id="PRU00169"/>
    </source>
</evidence>
<accession>A0A1M6EWW8</accession>
<evidence type="ECO:0000256" key="3">
    <source>
        <dbReference type="SAM" id="Coils"/>
    </source>
</evidence>
<dbReference type="EMBL" id="FQZT01000003">
    <property type="protein sequence ID" value="SHI89922.1"/>
    <property type="molecule type" value="Genomic_DNA"/>
</dbReference>
<dbReference type="PANTHER" id="PTHR43156">
    <property type="entry name" value="STAGE II SPORULATION PROTEIN E-RELATED"/>
    <property type="match status" value="1"/>
</dbReference>
<dbReference type="STRING" id="1122189.SAMN02745165_01066"/>
<evidence type="ECO:0000313" key="5">
    <source>
        <dbReference type="EMBL" id="SHI89922.1"/>
    </source>
</evidence>
<dbReference type="InterPro" id="IPR001932">
    <property type="entry name" value="PPM-type_phosphatase-like_dom"/>
</dbReference>
<dbReference type="PANTHER" id="PTHR43156:SF2">
    <property type="entry name" value="STAGE II SPORULATION PROTEIN E"/>
    <property type="match status" value="1"/>
</dbReference>
<dbReference type="InterPro" id="IPR011006">
    <property type="entry name" value="CheY-like_superfamily"/>
</dbReference>